<sequence>MACFLLLLGDSYFIAPVYSITTLLNKNVEVLEAISPQFFVYGTITQPTLMDGSTALRKKMDGLIRQFIPHRQQTASCPARIVQPAAAAAVVPMFTTASGICHLLEKVQTVDVKRDAAVGVAQANRDAGIRKAEAQLAYELQAAKTRQKIRTEEMQITVVERRKQIEIEEQEIMRREKELIATVRLPAEAESFKVELVAQGQSHRESFKKYKRDDLFTTLSRMLKMRYQRTKTFRSPCMRQMHRAGSRWCWFTYQMEMVCGRMQVAIMDGLNHFVTYIVQSPVKPGWLAGPAAKMLMAAFTF</sequence>
<dbReference type="GO" id="GO:0002020">
    <property type="term" value="F:protease binding"/>
    <property type="evidence" value="ECO:0000318"/>
    <property type="project" value="GO_Central"/>
</dbReference>
<dbReference type="GO" id="GO:0031410">
    <property type="term" value="C:cytoplasmic vesicle"/>
    <property type="evidence" value="ECO:0000318"/>
    <property type="project" value="GO_Central"/>
</dbReference>
<keyword evidence="2" id="KW-0732">Signal</keyword>
<evidence type="ECO:0000256" key="1">
    <source>
        <dbReference type="RuleBase" id="RU366054"/>
    </source>
</evidence>
<evidence type="ECO:0000313" key="4">
    <source>
        <dbReference type="Proteomes" id="UP000000305"/>
    </source>
</evidence>
<dbReference type="InterPro" id="IPR027705">
    <property type="entry name" value="Flotillin_fam"/>
</dbReference>
<accession>E9G8K7</accession>
<protein>
    <recommendedName>
        <fullName evidence="5">Band 7 domain-containing protein</fullName>
    </recommendedName>
</protein>
<dbReference type="InParanoid" id="E9G8K7"/>
<evidence type="ECO:0000313" key="3">
    <source>
        <dbReference type="EMBL" id="EFX84252.1"/>
    </source>
</evidence>
<dbReference type="PANTHER" id="PTHR13806:SF46">
    <property type="entry name" value="FLOTILLIN-1-RELATED"/>
    <property type="match status" value="1"/>
</dbReference>
<gene>
    <name evidence="3" type="ORF">DAPPUDRAFT_239186</name>
</gene>
<keyword evidence="4" id="KW-1185">Reference proteome</keyword>
<evidence type="ECO:0008006" key="5">
    <source>
        <dbReference type="Google" id="ProtNLM"/>
    </source>
</evidence>
<name>E9G8K7_DAPPU</name>
<dbReference type="eggNOG" id="KOG2668">
    <property type="taxonomic scope" value="Eukaryota"/>
</dbReference>
<dbReference type="GO" id="GO:0016600">
    <property type="term" value="C:flotillin complex"/>
    <property type="evidence" value="ECO:0000318"/>
    <property type="project" value="GO_Central"/>
</dbReference>
<feature type="signal peptide" evidence="2">
    <location>
        <begin position="1"/>
        <end position="19"/>
    </location>
</feature>
<dbReference type="AlphaFoldDB" id="E9G8K7"/>
<reference evidence="3 4" key="1">
    <citation type="journal article" date="2011" name="Science">
        <title>The ecoresponsive genome of Daphnia pulex.</title>
        <authorList>
            <person name="Colbourne J.K."/>
            <person name="Pfrender M.E."/>
            <person name="Gilbert D."/>
            <person name="Thomas W.K."/>
            <person name="Tucker A."/>
            <person name="Oakley T.H."/>
            <person name="Tokishita S."/>
            <person name="Aerts A."/>
            <person name="Arnold G.J."/>
            <person name="Basu M.K."/>
            <person name="Bauer D.J."/>
            <person name="Caceres C.E."/>
            <person name="Carmel L."/>
            <person name="Casola C."/>
            <person name="Choi J.H."/>
            <person name="Detter J.C."/>
            <person name="Dong Q."/>
            <person name="Dusheyko S."/>
            <person name="Eads B.D."/>
            <person name="Frohlich T."/>
            <person name="Geiler-Samerotte K.A."/>
            <person name="Gerlach D."/>
            <person name="Hatcher P."/>
            <person name="Jogdeo S."/>
            <person name="Krijgsveld J."/>
            <person name="Kriventseva E.V."/>
            <person name="Kultz D."/>
            <person name="Laforsch C."/>
            <person name="Lindquist E."/>
            <person name="Lopez J."/>
            <person name="Manak J.R."/>
            <person name="Muller J."/>
            <person name="Pangilinan J."/>
            <person name="Patwardhan R.P."/>
            <person name="Pitluck S."/>
            <person name="Pritham E.J."/>
            <person name="Rechtsteiner A."/>
            <person name="Rho M."/>
            <person name="Rogozin I.B."/>
            <person name="Sakarya O."/>
            <person name="Salamov A."/>
            <person name="Schaack S."/>
            <person name="Shapiro H."/>
            <person name="Shiga Y."/>
            <person name="Skalitzky C."/>
            <person name="Smith Z."/>
            <person name="Souvorov A."/>
            <person name="Sung W."/>
            <person name="Tang Z."/>
            <person name="Tsuchiya D."/>
            <person name="Tu H."/>
            <person name="Vos H."/>
            <person name="Wang M."/>
            <person name="Wolf Y.I."/>
            <person name="Yamagata H."/>
            <person name="Yamada T."/>
            <person name="Ye Y."/>
            <person name="Shaw J.R."/>
            <person name="Andrews J."/>
            <person name="Crease T.J."/>
            <person name="Tang H."/>
            <person name="Lucas S.M."/>
            <person name="Robertson H.M."/>
            <person name="Bork P."/>
            <person name="Koonin E.V."/>
            <person name="Zdobnov E.M."/>
            <person name="Grigoriev I.V."/>
            <person name="Lynch M."/>
            <person name="Boore J.L."/>
        </authorList>
    </citation>
    <scope>NUCLEOTIDE SEQUENCE [LARGE SCALE GENOMIC DNA]</scope>
</reference>
<dbReference type="GO" id="GO:0045661">
    <property type="term" value="P:regulation of myoblast differentiation"/>
    <property type="evidence" value="ECO:0000318"/>
    <property type="project" value="GO_Central"/>
</dbReference>
<feature type="chain" id="PRO_5003237249" description="Band 7 domain-containing protein" evidence="2">
    <location>
        <begin position="20"/>
        <end position="301"/>
    </location>
</feature>
<dbReference type="EMBL" id="GL732535">
    <property type="protein sequence ID" value="EFX84252.1"/>
    <property type="molecule type" value="Genomic_DNA"/>
</dbReference>
<proteinExistence type="inferred from homology"/>
<dbReference type="HOGENOM" id="CLU_925181_0_0_1"/>
<organism evidence="3 4">
    <name type="scientific">Daphnia pulex</name>
    <name type="common">Water flea</name>
    <dbReference type="NCBI Taxonomy" id="6669"/>
    <lineage>
        <taxon>Eukaryota</taxon>
        <taxon>Metazoa</taxon>
        <taxon>Ecdysozoa</taxon>
        <taxon>Arthropoda</taxon>
        <taxon>Crustacea</taxon>
        <taxon>Branchiopoda</taxon>
        <taxon>Diplostraca</taxon>
        <taxon>Cladocera</taxon>
        <taxon>Anomopoda</taxon>
        <taxon>Daphniidae</taxon>
        <taxon>Daphnia</taxon>
    </lineage>
</organism>
<dbReference type="STRING" id="6669.E9G8K7"/>
<dbReference type="PANTHER" id="PTHR13806">
    <property type="entry name" value="FLOTILLIN-RELATED"/>
    <property type="match status" value="1"/>
</dbReference>
<evidence type="ECO:0000256" key="2">
    <source>
        <dbReference type="SAM" id="SignalP"/>
    </source>
</evidence>
<dbReference type="Proteomes" id="UP000000305">
    <property type="component" value="Unassembled WGS sequence"/>
</dbReference>
<dbReference type="KEGG" id="dpx:DAPPUDRAFT_239186"/>
<dbReference type="GO" id="GO:0005886">
    <property type="term" value="C:plasma membrane"/>
    <property type="evidence" value="ECO:0000318"/>
    <property type="project" value="GO_Central"/>
</dbReference>
<dbReference type="GO" id="GO:0072659">
    <property type="term" value="P:protein localization to plasma membrane"/>
    <property type="evidence" value="ECO:0000318"/>
    <property type="project" value="GO_Central"/>
</dbReference>
<comment type="similarity">
    <text evidence="1">Belongs to the band 7/mec-2 family. Flotillin subfamily.</text>
</comment>